<protein>
    <recommendedName>
        <fullName evidence="4">Secreted protein</fullName>
    </recommendedName>
</protein>
<feature type="signal peptide" evidence="1">
    <location>
        <begin position="1"/>
        <end position="25"/>
    </location>
</feature>
<dbReference type="RefSeq" id="WP_344443411.1">
    <property type="nucleotide sequence ID" value="NZ_BAAALF010000077.1"/>
</dbReference>
<sequence>MISRIAGLMVATAALLGVVTAPAQAAVDPGCVPALNRPCAWHQVVSGGVAGSARIYAPTEDQLTVLRVDVRIERSWGAPWETVASAVRVQQGSFQLSTPAIATTGYLSMVCATGGPVGDVDLQGTFCTSPH</sequence>
<proteinExistence type="predicted"/>
<keyword evidence="1" id="KW-0732">Signal</keyword>
<name>A0ABN1WJZ8_9ACTN</name>
<organism evidence="2 3">
    <name type="scientific">Kitasatospora nipponensis</name>
    <dbReference type="NCBI Taxonomy" id="258049"/>
    <lineage>
        <taxon>Bacteria</taxon>
        <taxon>Bacillati</taxon>
        <taxon>Actinomycetota</taxon>
        <taxon>Actinomycetes</taxon>
        <taxon>Kitasatosporales</taxon>
        <taxon>Streptomycetaceae</taxon>
        <taxon>Kitasatospora</taxon>
    </lineage>
</organism>
<dbReference type="EMBL" id="BAAALF010000077">
    <property type="protein sequence ID" value="GAA1246878.1"/>
    <property type="molecule type" value="Genomic_DNA"/>
</dbReference>
<keyword evidence="3" id="KW-1185">Reference proteome</keyword>
<accession>A0ABN1WJZ8</accession>
<evidence type="ECO:0000256" key="1">
    <source>
        <dbReference type="SAM" id="SignalP"/>
    </source>
</evidence>
<dbReference type="Proteomes" id="UP001500037">
    <property type="component" value="Unassembled WGS sequence"/>
</dbReference>
<reference evidence="2 3" key="1">
    <citation type="journal article" date="2019" name="Int. J. Syst. Evol. Microbiol.">
        <title>The Global Catalogue of Microorganisms (GCM) 10K type strain sequencing project: providing services to taxonomists for standard genome sequencing and annotation.</title>
        <authorList>
            <consortium name="The Broad Institute Genomics Platform"/>
            <consortium name="The Broad Institute Genome Sequencing Center for Infectious Disease"/>
            <person name="Wu L."/>
            <person name="Ma J."/>
        </authorList>
    </citation>
    <scope>NUCLEOTIDE SEQUENCE [LARGE SCALE GENOMIC DNA]</scope>
    <source>
        <strain evidence="2 3">JCM 13004</strain>
    </source>
</reference>
<evidence type="ECO:0008006" key="4">
    <source>
        <dbReference type="Google" id="ProtNLM"/>
    </source>
</evidence>
<comment type="caution">
    <text evidence="2">The sequence shown here is derived from an EMBL/GenBank/DDBJ whole genome shotgun (WGS) entry which is preliminary data.</text>
</comment>
<feature type="chain" id="PRO_5046610783" description="Secreted protein" evidence="1">
    <location>
        <begin position="26"/>
        <end position="131"/>
    </location>
</feature>
<evidence type="ECO:0000313" key="2">
    <source>
        <dbReference type="EMBL" id="GAA1246878.1"/>
    </source>
</evidence>
<gene>
    <name evidence="2" type="ORF">GCM10009665_42300</name>
</gene>
<evidence type="ECO:0000313" key="3">
    <source>
        <dbReference type="Proteomes" id="UP001500037"/>
    </source>
</evidence>